<dbReference type="InterPro" id="IPR001638">
    <property type="entry name" value="Solute-binding_3/MltF_N"/>
</dbReference>
<keyword evidence="3" id="KW-1185">Reference proteome</keyword>
<accession>A4CC34</accession>
<dbReference type="Proteomes" id="UP000006201">
    <property type="component" value="Unassembled WGS sequence"/>
</dbReference>
<evidence type="ECO:0000313" key="2">
    <source>
        <dbReference type="EMBL" id="EAR27921.1"/>
    </source>
</evidence>
<dbReference type="AlphaFoldDB" id="A4CC34"/>
<protein>
    <submittedName>
        <fullName evidence="2">ABC-type amino acid transport/signal transduction systems, periplasmic component/domain</fullName>
    </submittedName>
</protein>
<dbReference type="RefSeq" id="WP_009839753.1">
    <property type="nucleotide sequence ID" value="NZ_CH959301.1"/>
</dbReference>
<reference evidence="2 3" key="1">
    <citation type="submission" date="2006-02" db="EMBL/GenBank/DDBJ databases">
        <authorList>
            <person name="Moran M.A."/>
            <person name="Kjelleberg S."/>
            <person name="Egan S."/>
            <person name="Saunders N."/>
            <person name="Thomas T."/>
            <person name="Ferriera S."/>
            <person name="Johnson J."/>
            <person name="Kravitz S."/>
            <person name="Halpern A."/>
            <person name="Remington K."/>
            <person name="Beeson K."/>
            <person name="Tran B."/>
            <person name="Rogers Y.-H."/>
            <person name="Friedman R."/>
            <person name="Venter J.C."/>
        </authorList>
    </citation>
    <scope>NUCLEOTIDE SEQUENCE [LARGE SCALE GENOMIC DNA]</scope>
    <source>
        <strain evidence="2 3">D2</strain>
    </source>
</reference>
<dbReference type="PANTHER" id="PTHR38834">
    <property type="entry name" value="PERIPLASMIC SUBSTRATE BINDING PROTEIN FAMILY 3"/>
    <property type="match status" value="1"/>
</dbReference>
<dbReference type="SUPFAM" id="SSF53850">
    <property type="entry name" value="Periplasmic binding protein-like II"/>
    <property type="match status" value="1"/>
</dbReference>
<name>A4CC34_9GAMM</name>
<feature type="domain" description="Solute-binding protein family 3/N-terminal" evidence="1">
    <location>
        <begin position="28"/>
        <end position="246"/>
    </location>
</feature>
<dbReference type="PANTHER" id="PTHR38834:SF3">
    <property type="entry name" value="SOLUTE-BINDING PROTEIN FAMILY 3_N-TERMINAL DOMAIN-CONTAINING PROTEIN"/>
    <property type="match status" value="1"/>
</dbReference>
<dbReference type="Pfam" id="PF00497">
    <property type="entry name" value="SBP_bac_3"/>
    <property type="match status" value="1"/>
</dbReference>
<gene>
    <name evidence="2" type="ORF">PTD2_18905</name>
</gene>
<sequence length="249" mass="28736">MLAFRNTIAVFFIIAWPLSASQTIHFVAEELPTFHYYDANHEAKGALVEVINSLIRHTPFQANIELMPFARAYHLAQHQPNTYLFSVLRTPNRENQFSWIGQTYKSTAFLVGMKTNKIQLTSLEQAKQYTLGTIRGYYSETFLKNNGFEEDKNLVLSVNFDSMWHQLFKHRIDYVLTNNIALERELKSANLSPYEIEQKLALVDFPHDLFIATDLNSDPNINSQLASALETIKTNGEYQVILSKWQLQP</sequence>
<organism evidence="2 3">
    <name type="scientific">Pseudoalteromonas tunicata D2</name>
    <dbReference type="NCBI Taxonomy" id="87626"/>
    <lineage>
        <taxon>Bacteria</taxon>
        <taxon>Pseudomonadati</taxon>
        <taxon>Pseudomonadota</taxon>
        <taxon>Gammaproteobacteria</taxon>
        <taxon>Alteromonadales</taxon>
        <taxon>Pseudoalteromonadaceae</taxon>
        <taxon>Pseudoalteromonas</taxon>
    </lineage>
</organism>
<evidence type="ECO:0000259" key="1">
    <source>
        <dbReference type="Pfam" id="PF00497"/>
    </source>
</evidence>
<comment type="caution">
    <text evidence="2">The sequence shown here is derived from an EMBL/GenBank/DDBJ whole genome shotgun (WGS) entry which is preliminary data.</text>
</comment>
<dbReference type="eggNOG" id="COG0834">
    <property type="taxonomic scope" value="Bacteria"/>
</dbReference>
<evidence type="ECO:0000313" key="3">
    <source>
        <dbReference type="Proteomes" id="UP000006201"/>
    </source>
</evidence>
<dbReference type="HOGENOM" id="CLU_064076_1_1_6"/>
<dbReference type="Gene3D" id="3.40.190.10">
    <property type="entry name" value="Periplasmic binding protein-like II"/>
    <property type="match status" value="2"/>
</dbReference>
<dbReference type="EMBL" id="AAOH01000005">
    <property type="protein sequence ID" value="EAR27921.1"/>
    <property type="molecule type" value="Genomic_DNA"/>
</dbReference>
<dbReference type="STRING" id="87626.PTD2_18905"/>
<dbReference type="OrthoDB" id="8587856at2"/>
<proteinExistence type="predicted"/>